<dbReference type="AlphaFoldDB" id="A0A443KB10"/>
<accession>A0A443KB10</accession>
<evidence type="ECO:0000313" key="2">
    <source>
        <dbReference type="EMBL" id="RWR29823.1"/>
    </source>
</evidence>
<dbReference type="InterPro" id="IPR029044">
    <property type="entry name" value="Nucleotide-diphossugar_trans"/>
</dbReference>
<dbReference type="InterPro" id="IPR008441">
    <property type="entry name" value="AfumC-like_glycosyl_Trfase"/>
</dbReference>
<dbReference type="Pfam" id="PF05704">
    <property type="entry name" value="Caps_synth"/>
    <property type="match status" value="1"/>
</dbReference>
<dbReference type="EMBL" id="SAUY01000018">
    <property type="protein sequence ID" value="RWR29823.1"/>
    <property type="molecule type" value="Genomic_DNA"/>
</dbReference>
<dbReference type="InterPro" id="IPR051706">
    <property type="entry name" value="Glycosyltransferase_domain"/>
</dbReference>
<sequence length="387" mass="44531">MLRGKRHRNQGKGKGRYPARGPRKVIGSIGRTMACLRPEVETRLISLPHFDCGVNDFGLSSKQKQSETVPKQDHMTLRSALGRTKRRGIEFARWMTGEFPHAPGLEVYSRIINRHTGHLTRFLQQGGRGAFEEYIAPYQDRDIPRILWIYWRQGEAQAPHVVRLCIASWREMNPDWDVRILDDTTVAQYADISDVPAHLPPRFHANLLRLRLLAQYGGIWADATTLCHRPLNDWIPLMAGQTGFFVFGGPYLDRWIDNWFIAANPKSDLIQAWCRAYARYVTRLKREPRKYFMMIYTLQWCMLRDAKLRHDFRRSGSLPAISCFLLQAWLEGRAELGPFRAAYAAGLPLSKLNWRLPMTDAEVDRRLSEALSRTEVSGADLAASLRA</sequence>
<comment type="caution">
    <text evidence="2">The sequence shown here is derived from an EMBL/GenBank/DDBJ whole genome shotgun (WGS) entry which is preliminary data.</text>
</comment>
<dbReference type="PANTHER" id="PTHR32385:SF15">
    <property type="entry name" value="INOSITOL PHOSPHOCERAMIDE MANNOSYLTRANSFERASE 1"/>
    <property type="match status" value="1"/>
</dbReference>
<dbReference type="Proteomes" id="UP000284451">
    <property type="component" value="Unassembled WGS sequence"/>
</dbReference>
<dbReference type="GO" id="GO:0016020">
    <property type="term" value="C:membrane"/>
    <property type="evidence" value="ECO:0007669"/>
    <property type="project" value="GOC"/>
</dbReference>
<reference evidence="2 3" key="1">
    <citation type="submission" date="2019-01" db="EMBL/GenBank/DDBJ databases">
        <title>Sinorhodobacter populi sp. nov. isolated from the symptomatic bark tissue of Populus euramericana canker.</title>
        <authorList>
            <person name="Xu G."/>
        </authorList>
    </citation>
    <scope>NUCLEOTIDE SEQUENCE [LARGE SCALE GENOMIC DNA]</scope>
    <source>
        <strain evidence="2 3">07D10-4-3</strain>
    </source>
</reference>
<dbReference type="RefSeq" id="WP_128232879.1">
    <property type="nucleotide sequence ID" value="NZ_SAUY01000018.1"/>
</dbReference>
<protein>
    <recommendedName>
        <fullName evidence="4">Capsular biosynthesis protein</fullName>
    </recommendedName>
</protein>
<proteinExistence type="predicted"/>
<dbReference type="Gene3D" id="3.90.550.20">
    <property type="match status" value="1"/>
</dbReference>
<dbReference type="SUPFAM" id="SSF53448">
    <property type="entry name" value="Nucleotide-diphospho-sugar transferases"/>
    <property type="match status" value="1"/>
</dbReference>
<reference evidence="2 3" key="2">
    <citation type="submission" date="2019-01" db="EMBL/GenBank/DDBJ databases">
        <authorList>
            <person name="Li Y."/>
        </authorList>
    </citation>
    <scope>NUCLEOTIDE SEQUENCE [LARGE SCALE GENOMIC DNA]</scope>
    <source>
        <strain evidence="2 3">07D10-4-3</strain>
    </source>
</reference>
<evidence type="ECO:0000313" key="3">
    <source>
        <dbReference type="Proteomes" id="UP000284451"/>
    </source>
</evidence>
<evidence type="ECO:0008006" key="4">
    <source>
        <dbReference type="Google" id="ProtNLM"/>
    </source>
</evidence>
<name>A0A443KB10_9RHOB</name>
<gene>
    <name evidence="2" type="ORF">D2T29_13630</name>
</gene>
<organism evidence="2 3">
    <name type="scientific">Paenirhodobacter populi</name>
    <dbReference type="NCBI Taxonomy" id="2306993"/>
    <lineage>
        <taxon>Bacteria</taxon>
        <taxon>Pseudomonadati</taxon>
        <taxon>Pseudomonadota</taxon>
        <taxon>Alphaproteobacteria</taxon>
        <taxon>Rhodobacterales</taxon>
        <taxon>Rhodobacter group</taxon>
        <taxon>Paenirhodobacter</taxon>
    </lineage>
</organism>
<feature type="region of interest" description="Disordered" evidence="1">
    <location>
        <begin position="1"/>
        <end position="23"/>
    </location>
</feature>
<evidence type="ECO:0000256" key="1">
    <source>
        <dbReference type="SAM" id="MobiDB-lite"/>
    </source>
</evidence>
<dbReference type="PANTHER" id="PTHR32385">
    <property type="entry name" value="MANNOSYL PHOSPHORYLINOSITOL CERAMIDE SYNTHASE"/>
    <property type="match status" value="1"/>
</dbReference>
<dbReference type="GO" id="GO:0000030">
    <property type="term" value="F:mannosyltransferase activity"/>
    <property type="evidence" value="ECO:0007669"/>
    <property type="project" value="TreeGrafter"/>
</dbReference>
<dbReference type="GO" id="GO:0051999">
    <property type="term" value="P:mannosyl-inositol phosphorylceramide biosynthetic process"/>
    <property type="evidence" value="ECO:0007669"/>
    <property type="project" value="TreeGrafter"/>
</dbReference>